<dbReference type="CDD" id="cd05822">
    <property type="entry name" value="TLP_HIUase"/>
    <property type="match status" value="1"/>
</dbReference>
<dbReference type="SUPFAM" id="SSF49472">
    <property type="entry name" value="Transthyretin (synonym: prealbumin)"/>
    <property type="match status" value="1"/>
</dbReference>
<dbReference type="PROSITE" id="PS00769">
    <property type="entry name" value="TRANSTHYRETIN_2"/>
    <property type="match status" value="1"/>
</dbReference>
<name>A0A1E3L7K1_9BACL</name>
<keyword evidence="5 7" id="KW-0659">Purine metabolism</keyword>
<dbReference type="AlphaFoldDB" id="A0A1E3L7K1"/>
<comment type="subunit">
    <text evidence="4 7">Homotetramer.</text>
</comment>
<dbReference type="GO" id="GO:0033971">
    <property type="term" value="F:hydroxyisourate hydrolase activity"/>
    <property type="evidence" value="ECO:0007669"/>
    <property type="project" value="UniProtKB-EC"/>
</dbReference>
<evidence type="ECO:0000256" key="3">
    <source>
        <dbReference type="ARBA" id="ARBA00009850"/>
    </source>
</evidence>
<dbReference type="InterPro" id="IPR014306">
    <property type="entry name" value="Hydroxyisourate_hydrolase"/>
</dbReference>
<dbReference type="PANTHER" id="PTHR10395:SF7">
    <property type="entry name" value="5-HYDROXYISOURATE HYDROLASE"/>
    <property type="match status" value="1"/>
</dbReference>
<sequence length="116" mass="12778">MSGKITTHVLNLSQGIPAQGVKVELYDSAKQTLLATAITNADGRVDQPLLSGEDIQAGVYELIFYVGDYHRDIGTSTEETLLWEQVPLRFHIVDTEQNYHIPLLVAPGGYSTYRGS</sequence>
<dbReference type="InterPro" id="IPR023416">
    <property type="entry name" value="Transthyretin/HIU_hydrolase_d"/>
</dbReference>
<dbReference type="InterPro" id="IPR036817">
    <property type="entry name" value="Transthyretin/HIU_hydrolase_sf"/>
</dbReference>
<evidence type="ECO:0000256" key="4">
    <source>
        <dbReference type="ARBA" id="ARBA00011881"/>
    </source>
</evidence>
<evidence type="ECO:0000256" key="7">
    <source>
        <dbReference type="RuleBase" id="RU361270"/>
    </source>
</evidence>
<dbReference type="PROSITE" id="PS00768">
    <property type="entry name" value="TRANSTHYRETIN_1"/>
    <property type="match status" value="1"/>
</dbReference>
<evidence type="ECO:0000256" key="2">
    <source>
        <dbReference type="ARBA" id="ARBA00002704"/>
    </source>
</evidence>
<evidence type="ECO:0000259" key="8">
    <source>
        <dbReference type="Pfam" id="PF00576"/>
    </source>
</evidence>
<feature type="domain" description="Transthyretin/hydroxyisourate hydrolase" evidence="8">
    <location>
        <begin position="5"/>
        <end position="115"/>
    </location>
</feature>
<reference evidence="9 10" key="1">
    <citation type="submission" date="2016-08" db="EMBL/GenBank/DDBJ databases">
        <title>Genome sequencing of Paenibacillus sp. TI45-13ar, isolated from Korean traditional nuruk.</title>
        <authorList>
            <person name="Kim S.-J."/>
        </authorList>
    </citation>
    <scope>NUCLEOTIDE SEQUENCE [LARGE SCALE GENOMIC DNA]</scope>
    <source>
        <strain evidence="9 10">TI45-13ar</strain>
    </source>
</reference>
<evidence type="ECO:0000256" key="5">
    <source>
        <dbReference type="ARBA" id="ARBA00022631"/>
    </source>
</evidence>
<comment type="function">
    <text evidence="2">Catalyzes the hydrolysis of 5-hydroxyisourate (HIU) to 2-oxo-4-hydroxy-4-carboxy-5-ureidoimidazoline (OHCU).</text>
</comment>
<dbReference type="EC" id="3.5.2.17" evidence="7"/>
<dbReference type="InterPro" id="IPR023419">
    <property type="entry name" value="Transthyretin_CS"/>
</dbReference>
<evidence type="ECO:0000313" key="10">
    <source>
        <dbReference type="Proteomes" id="UP000094578"/>
    </source>
</evidence>
<dbReference type="EMBL" id="MDER01000029">
    <property type="protein sequence ID" value="ODP29749.1"/>
    <property type="molecule type" value="Genomic_DNA"/>
</dbReference>
<protein>
    <recommendedName>
        <fullName evidence="7">5-hydroxyisourate hydrolase</fullName>
        <shortName evidence="7">HIU hydrolase</shortName>
        <shortName evidence="7">HIUHase</shortName>
        <ecNumber evidence="7">3.5.2.17</ecNumber>
    </recommendedName>
</protein>
<dbReference type="PANTHER" id="PTHR10395">
    <property type="entry name" value="URICASE AND TRANSTHYRETIN-RELATED"/>
    <property type="match status" value="1"/>
</dbReference>
<evidence type="ECO:0000256" key="1">
    <source>
        <dbReference type="ARBA" id="ARBA00001043"/>
    </source>
</evidence>
<comment type="similarity">
    <text evidence="3 7">Belongs to the transthyretin family. 5-hydroxyisourate hydrolase subfamily.</text>
</comment>
<evidence type="ECO:0000313" key="9">
    <source>
        <dbReference type="EMBL" id="ODP29749.1"/>
    </source>
</evidence>
<accession>A0A1E3L7K1</accession>
<dbReference type="STRING" id="1886670.PTI45_00903"/>
<dbReference type="RefSeq" id="WP_069326351.1">
    <property type="nucleotide sequence ID" value="NZ_MDER01000029.1"/>
</dbReference>
<comment type="catalytic activity">
    <reaction evidence="1 7">
        <text>5-hydroxyisourate + H2O = 5-hydroxy-2-oxo-4-ureido-2,5-dihydro-1H-imidazole-5-carboxylate + H(+)</text>
        <dbReference type="Rhea" id="RHEA:23736"/>
        <dbReference type="ChEBI" id="CHEBI:15377"/>
        <dbReference type="ChEBI" id="CHEBI:15378"/>
        <dbReference type="ChEBI" id="CHEBI:18072"/>
        <dbReference type="ChEBI" id="CHEBI:58639"/>
        <dbReference type="EC" id="3.5.2.17"/>
    </reaction>
</comment>
<keyword evidence="10" id="KW-1185">Reference proteome</keyword>
<proteinExistence type="inferred from homology"/>
<dbReference type="Proteomes" id="UP000094578">
    <property type="component" value="Unassembled WGS sequence"/>
</dbReference>
<dbReference type="PATRIC" id="fig|1886670.3.peg.924"/>
<dbReference type="GO" id="GO:0006144">
    <property type="term" value="P:purine nucleobase metabolic process"/>
    <property type="evidence" value="ECO:0007669"/>
    <property type="project" value="UniProtKB-KW"/>
</dbReference>
<organism evidence="9 10">
    <name type="scientific">Paenibacillus nuruki</name>
    <dbReference type="NCBI Taxonomy" id="1886670"/>
    <lineage>
        <taxon>Bacteria</taxon>
        <taxon>Bacillati</taxon>
        <taxon>Bacillota</taxon>
        <taxon>Bacilli</taxon>
        <taxon>Bacillales</taxon>
        <taxon>Paenibacillaceae</taxon>
        <taxon>Paenibacillus</taxon>
    </lineage>
</organism>
<dbReference type="Gene3D" id="2.60.40.180">
    <property type="entry name" value="Transthyretin/hydroxyisourate hydrolase domain"/>
    <property type="match status" value="1"/>
</dbReference>
<dbReference type="NCBIfam" id="TIGR02962">
    <property type="entry name" value="hdxy_isourate"/>
    <property type="match status" value="1"/>
</dbReference>
<gene>
    <name evidence="9" type="primary">uraH</name>
    <name evidence="9" type="ORF">PTI45_00903</name>
</gene>
<dbReference type="InterPro" id="IPR023418">
    <property type="entry name" value="Thyroxine_BS"/>
</dbReference>
<keyword evidence="6 7" id="KW-0378">Hydrolase</keyword>
<dbReference type="Pfam" id="PF00576">
    <property type="entry name" value="Transthyretin"/>
    <property type="match status" value="1"/>
</dbReference>
<evidence type="ECO:0000256" key="6">
    <source>
        <dbReference type="ARBA" id="ARBA00022801"/>
    </source>
</evidence>
<comment type="caution">
    <text evidence="9">The sequence shown here is derived from an EMBL/GenBank/DDBJ whole genome shotgun (WGS) entry which is preliminary data.</text>
</comment>